<dbReference type="EMBL" id="RAYQ01000010">
    <property type="protein sequence ID" value="RKI91273.1"/>
    <property type="molecule type" value="Genomic_DNA"/>
</dbReference>
<dbReference type="AlphaFoldDB" id="A0A3A9AUR4"/>
<dbReference type="OrthoDB" id="9799440at2"/>
<accession>A0A3A9AUR4</accession>
<proteinExistence type="predicted"/>
<evidence type="ECO:0000313" key="2">
    <source>
        <dbReference type="EMBL" id="RKI91273.1"/>
    </source>
</evidence>
<gene>
    <name evidence="2" type="ORF">D7V94_10185</name>
</gene>
<comment type="caution">
    <text evidence="2">The sequence shown here is derived from an EMBL/GenBank/DDBJ whole genome shotgun (WGS) entry which is preliminary data.</text>
</comment>
<protein>
    <submittedName>
        <fullName evidence="2">Uncharacterized protein</fullName>
    </submittedName>
</protein>
<feature type="coiled-coil region" evidence="1">
    <location>
        <begin position="62"/>
        <end position="89"/>
    </location>
</feature>
<dbReference type="RefSeq" id="WP_120469395.1">
    <property type="nucleotide sequence ID" value="NZ_CATAJS010000073.1"/>
</dbReference>
<reference evidence="2 3" key="1">
    <citation type="submission" date="2018-09" db="EMBL/GenBank/DDBJ databases">
        <title>Murine metabolic-syndrome-specific gut microbial biobank.</title>
        <authorList>
            <person name="Liu C."/>
        </authorList>
    </citation>
    <scope>NUCLEOTIDE SEQUENCE [LARGE SCALE GENOMIC DNA]</scope>
    <source>
        <strain evidence="2 3">0.1xD8-82</strain>
    </source>
</reference>
<keyword evidence="3" id="KW-1185">Reference proteome</keyword>
<organism evidence="2 3">
    <name type="scientific">Parablautia intestinalis</name>
    <dbReference type="NCBI Taxonomy" id="2320100"/>
    <lineage>
        <taxon>Bacteria</taxon>
        <taxon>Bacillati</taxon>
        <taxon>Bacillota</taxon>
        <taxon>Clostridia</taxon>
        <taxon>Lachnospirales</taxon>
        <taxon>Lachnospiraceae</taxon>
        <taxon>Parablautia</taxon>
    </lineage>
</organism>
<feature type="coiled-coil region" evidence="1">
    <location>
        <begin position="6"/>
        <end position="33"/>
    </location>
</feature>
<evidence type="ECO:0000256" key="1">
    <source>
        <dbReference type="SAM" id="Coils"/>
    </source>
</evidence>
<sequence length="102" mass="11596">MLRSQIEIHFTEIMRLSQQLKELAEKVKIFSEADLMQSVCGIKVGWNSECADILAGKEGKIIEDINIEAQRLNAAAEEMEEQAKKMYQSEIVNSQLGAFRSY</sequence>
<name>A0A3A9AUR4_9FIRM</name>
<keyword evidence="1" id="KW-0175">Coiled coil</keyword>
<evidence type="ECO:0000313" key="3">
    <source>
        <dbReference type="Proteomes" id="UP000280696"/>
    </source>
</evidence>
<dbReference type="Proteomes" id="UP000280696">
    <property type="component" value="Unassembled WGS sequence"/>
</dbReference>